<protein>
    <submittedName>
        <fullName evidence="1">Uncharacterized protein</fullName>
    </submittedName>
</protein>
<evidence type="ECO:0000313" key="1">
    <source>
        <dbReference type="EMBL" id="JAH86065.1"/>
    </source>
</evidence>
<accession>A0A0E9W900</accession>
<dbReference type="AlphaFoldDB" id="A0A0E9W900"/>
<name>A0A0E9W900_ANGAN</name>
<dbReference type="EMBL" id="GBXM01022512">
    <property type="protein sequence ID" value="JAH86065.1"/>
    <property type="molecule type" value="Transcribed_RNA"/>
</dbReference>
<reference evidence="1" key="1">
    <citation type="submission" date="2014-11" db="EMBL/GenBank/DDBJ databases">
        <authorList>
            <person name="Amaro Gonzalez C."/>
        </authorList>
    </citation>
    <scope>NUCLEOTIDE SEQUENCE</scope>
</reference>
<sequence length="28" mass="3384">MKSFEYSFLNKKENKFCIRQLTPEEVSS</sequence>
<proteinExistence type="predicted"/>
<organism evidence="1">
    <name type="scientific">Anguilla anguilla</name>
    <name type="common">European freshwater eel</name>
    <name type="synonym">Muraena anguilla</name>
    <dbReference type="NCBI Taxonomy" id="7936"/>
    <lineage>
        <taxon>Eukaryota</taxon>
        <taxon>Metazoa</taxon>
        <taxon>Chordata</taxon>
        <taxon>Craniata</taxon>
        <taxon>Vertebrata</taxon>
        <taxon>Euteleostomi</taxon>
        <taxon>Actinopterygii</taxon>
        <taxon>Neopterygii</taxon>
        <taxon>Teleostei</taxon>
        <taxon>Anguilliformes</taxon>
        <taxon>Anguillidae</taxon>
        <taxon>Anguilla</taxon>
    </lineage>
</organism>
<reference evidence="1" key="2">
    <citation type="journal article" date="2015" name="Fish Shellfish Immunol.">
        <title>Early steps in the European eel (Anguilla anguilla)-Vibrio vulnificus interaction in the gills: Role of the RtxA13 toxin.</title>
        <authorList>
            <person name="Callol A."/>
            <person name="Pajuelo D."/>
            <person name="Ebbesson L."/>
            <person name="Teles M."/>
            <person name="MacKenzie S."/>
            <person name="Amaro C."/>
        </authorList>
    </citation>
    <scope>NUCLEOTIDE SEQUENCE</scope>
</reference>